<organism evidence="2 3">
    <name type="scientific">Meripilus lineatus</name>
    <dbReference type="NCBI Taxonomy" id="2056292"/>
    <lineage>
        <taxon>Eukaryota</taxon>
        <taxon>Fungi</taxon>
        <taxon>Dikarya</taxon>
        <taxon>Basidiomycota</taxon>
        <taxon>Agaricomycotina</taxon>
        <taxon>Agaricomycetes</taxon>
        <taxon>Polyporales</taxon>
        <taxon>Meripilaceae</taxon>
        <taxon>Meripilus</taxon>
    </lineage>
</organism>
<dbReference type="Proteomes" id="UP001212997">
    <property type="component" value="Unassembled WGS sequence"/>
</dbReference>
<evidence type="ECO:0000313" key="2">
    <source>
        <dbReference type="EMBL" id="KAJ3491847.1"/>
    </source>
</evidence>
<accession>A0AAD5YNZ5</accession>
<feature type="compositionally biased region" description="Polar residues" evidence="1">
    <location>
        <begin position="88"/>
        <end position="107"/>
    </location>
</feature>
<dbReference type="AlphaFoldDB" id="A0AAD5YNZ5"/>
<evidence type="ECO:0000256" key="1">
    <source>
        <dbReference type="SAM" id="MobiDB-lite"/>
    </source>
</evidence>
<name>A0AAD5YNZ5_9APHY</name>
<keyword evidence="3" id="KW-1185">Reference proteome</keyword>
<proteinExistence type="predicted"/>
<comment type="caution">
    <text evidence="2">The sequence shown here is derived from an EMBL/GenBank/DDBJ whole genome shotgun (WGS) entry which is preliminary data.</text>
</comment>
<dbReference type="EMBL" id="JANAWD010000006">
    <property type="protein sequence ID" value="KAJ3491847.1"/>
    <property type="molecule type" value="Genomic_DNA"/>
</dbReference>
<feature type="region of interest" description="Disordered" evidence="1">
    <location>
        <begin position="74"/>
        <end position="148"/>
    </location>
</feature>
<sequence>MGSAFKFIFTRQPARAATTLEDIPEVLKDEVSPFDLESLDHYQYRLCQHGSWVLGLSPRNVATKSSLENISANTIDATRGSSNRDDAQTSGRTCGRLSTNPSLSQATRCPRQEPANQSVALDRGRQPPTNQVRASHRATSPLVDTCNPQTPPILLPPRLGSVPINSLAMPSDSPLHHGIPSHTIQVS</sequence>
<gene>
    <name evidence="2" type="ORF">NLI96_g428</name>
</gene>
<evidence type="ECO:0000313" key="3">
    <source>
        <dbReference type="Proteomes" id="UP001212997"/>
    </source>
</evidence>
<reference evidence="2" key="1">
    <citation type="submission" date="2022-07" db="EMBL/GenBank/DDBJ databases">
        <title>Genome Sequence of Physisporinus lineatus.</title>
        <authorList>
            <person name="Buettner E."/>
        </authorList>
    </citation>
    <scope>NUCLEOTIDE SEQUENCE</scope>
    <source>
        <strain evidence="2">VT162</strain>
    </source>
</reference>
<protein>
    <submittedName>
        <fullName evidence="2">Uncharacterized protein</fullName>
    </submittedName>
</protein>